<evidence type="ECO:0000313" key="10">
    <source>
        <dbReference type="Proteomes" id="UP000229976"/>
    </source>
</evidence>
<dbReference type="GO" id="GO:0050567">
    <property type="term" value="F:glutaminyl-tRNA synthase (glutamine-hydrolyzing) activity"/>
    <property type="evidence" value="ECO:0007669"/>
    <property type="project" value="UniProtKB-UniRule"/>
</dbReference>
<evidence type="ECO:0000256" key="7">
    <source>
        <dbReference type="HAMAP-Rule" id="MF_00120"/>
    </source>
</evidence>
<evidence type="ECO:0000313" key="9">
    <source>
        <dbReference type="EMBL" id="PIP23034.1"/>
    </source>
</evidence>
<comment type="subunit">
    <text evidence="7">Heterotrimer of A, B and C subunits.</text>
</comment>
<dbReference type="PANTHER" id="PTHR11895">
    <property type="entry name" value="TRANSAMIDASE"/>
    <property type="match status" value="1"/>
</dbReference>
<dbReference type="EMBL" id="PCRO01000010">
    <property type="protein sequence ID" value="PIP23034.1"/>
    <property type="molecule type" value="Genomic_DNA"/>
</dbReference>
<dbReference type="NCBIfam" id="TIGR00132">
    <property type="entry name" value="gatA"/>
    <property type="match status" value="1"/>
</dbReference>
<dbReference type="Pfam" id="PF01425">
    <property type="entry name" value="Amidase"/>
    <property type="match status" value="1"/>
</dbReference>
<dbReference type="GO" id="GO:0006412">
    <property type="term" value="P:translation"/>
    <property type="evidence" value="ECO:0007669"/>
    <property type="project" value="UniProtKB-UniRule"/>
</dbReference>
<dbReference type="InterPro" id="IPR023631">
    <property type="entry name" value="Amidase_dom"/>
</dbReference>
<dbReference type="EC" id="6.3.5.7" evidence="7"/>
<dbReference type="Proteomes" id="UP000229976">
    <property type="component" value="Unassembled WGS sequence"/>
</dbReference>
<dbReference type="AlphaFoldDB" id="A0A2G9YUV5"/>
<dbReference type="Gene3D" id="3.90.1300.10">
    <property type="entry name" value="Amidase signature (AS) domain"/>
    <property type="match status" value="1"/>
</dbReference>
<dbReference type="InterPro" id="IPR004412">
    <property type="entry name" value="GatA"/>
</dbReference>
<protein>
    <recommendedName>
        <fullName evidence="7">Glutamyl-tRNA(Gln) amidotransferase subunit A</fullName>
        <shortName evidence="7">Glu-ADT subunit A</shortName>
        <ecNumber evidence="7">6.3.5.7</ecNumber>
    </recommendedName>
</protein>
<dbReference type="GO" id="GO:0005524">
    <property type="term" value="F:ATP binding"/>
    <property type="evidence" value="ECO:0007669"/>
    <property type="project" value="UniProtKB-KW"/>
</dbReference>
<evidence type="ECO:0000256" key="3">
    <source>
        <dbReference type="ARBA" id="ARBA00022741"/>
    </source>
</evidence>
<keyword evidence="5 7" id="KW-0648">Protein biosynthesis</keyword>
<dbReference type="InterPro" id="IPR020556">
    <property type="entry name" value="Amidase_CS"/>
</dbReference>
<gene>
    <name evidence="7" type="primary">gatA</name>
    <name evidence="9" type="ORF">COX37_00795</name>
</gene>
<comment type="caution">
    <text evidence="9">The sequence shown here is derived from an EMBL/GenBank/DDBJ whole genome shotgun (WGS) entry which is preliminary data.</text>
</comment>
<dbReference type="InterPro" id="IPR000120">
    <property type="entry name" value="Amidase"/>
</dbReference>
<dbReference type="HAMAP" id="MF_00120">
    <property type="entry name" value="GatA"/>
    <property type="match status" value="1"/>
</dbReference>
<reference evidence="9 10" key="1">
    <citation type="submission" date="2017-09" db="EMBL/GenBank/DDBJ databases">
        <title>Depth-based differentiation of microbial function through sediment-hosted aquifers and enrichment of novel symbionts in the deep terrestrial subsurface.</title>
        <authorList>
            <person name="Probst A.J."/>
            <person name="Ladd B."/>
            <person name="Jarett J.K."/>
            <person name="Geller-Mcgrath D.E."/>
            <person name="Sieber C.M."/>
            <person name="Emerson J.B."/>
            <person name="Anantharaman K."/>
            <person name="Thomas B.C."/>
            <person name="Malmstrom R."/>
            <person name="Stieglmeier M."/>
            <person name="Klingl A."/>
            <person name="Woyke T."/>
            <person name="Ryan C.M."/>
            <person name="Banfield J.F."/>
        </authorList>
    </citation>
    <scope>NUCLEOTIDE SEQUENCE [LARGE SCALE GENOMIC DNA]</scope>
    <source>
        <strain evidence="9">CG23_combo_of_CG06-09_8_20_14_all_39_17</strain>
    </source>
</reference>
<organism evidence="9 10">
    <name type="scientific">Candidatus Nealsonbacteria bacterium CG23_combo_of_CG06-09_8_20_14_all_39_17</name>
    <dbReference type="NCBI Taxonomy" id="1974722"/>
    <lineage>
        <taxon>Bacteria</taxon>
        <taxon>Candidatus Nealsoniibacteriota</taxon>
    </lineage>
</organism>
<evidence type="ECO:0000259" key="8">
    <source>
        <dbReference type="Pfam" id="PF01425"/>
    </source>
</evidence>
<dbReference type="SUPFAM" id="SSF75304">
    <property type="entry name" value="Amidase signature (AS) enzymes"/>
    <property type="match status" value="1"/>
</dbReference>
<keyword evidence="3 7" id="KW-0547">Nucleotide-binding</keyword>
<evidence type="ECO:0000256" key="4">
    <source>
        <dbReference type="ARBA" id="ARBA00022840"/>
    </source>
</evidence>
<dbReference type="GO" id="GO:0016740">
    <property type="term" value="F:transferase activity"/>
    <property type="evidence" value="ECO:0007669"/>
    <property type="project" value="UniProtKB-KW"/>
</dbReference>
<dbReference type="PROSITE" id="PS00571">
    <property type="entry name" value="AMIDASES"/>
    <property type="match status" value="1"/>
</dbReference>
<evidence type="ECO:0000256" key="1">
    <source>
        <dbReference type="ARBA" id="ARBA00008069"/>
    </source>
</evidence>
<comment type="similarity">
    <text evidence="1 7">Belongs to the amidase family. GatA subfamily.</text>
</comment>
<comment type="function">
    <text evidence="7">Allows the formation of correctly charged Gln-tRNA(Gln) through the transamidation of misacylated Glu-tRNA(Gln) in organisms which lack glutaminyl-tRNA synthetase. The reaction takes place in the presence of glutamine and ATP through an activated gamma-phospho-Glu-tRNA(Gln).</text>
</comment>
<sequence>MDLKELTISKINKGLLDKEFSCREICQAYLGRIKERNKDVFAFLSVDEDGALLQAKKVDDLIRDGKEISLLSGIPLAIKDNILVEGMKCTAGSKILKNYKAPYDATTVKKLKKQEVIILGKTNCDEFAMGSSTENSAFGITKNPCDLERVPGGSSGGSAAAVADDMCVCSLGSDTGGSIRQPASFCGIVGLKPTYGAVSRYGLMAYASSLDQIGPMAKTIEDAKIIFEAIKGRDKMDSTSVELNPKLNPKSKIQNLRLGIPKEYFVKGMDVEVEKVVKNAIESYKKMGAEIKEISLPHTEYALPVYYIIATSEASSNLARYDGIRFGKEDSKDGSLLEHYLRIRGDGFGEEVKRRIMLGTYSLSSGYYDAYYLRAQKVRTLIRQDFEKAFNEVDFILTPVSPTTAFKIGEKIEDPLSMYLSDISTVSVNLAGLPALSFPCGEVNGLPVGLQIIGKPFEENNILDLAQRYTL</sequence>
<proteinExistence type="inferred from homology"/>
<accession>A0A2G9YUV5</accession>
<evidence type="ECO:0000256" key="5">
    <source>
        <dbReference type="ARBA" id="ARBA00022917"/>
    </source>
</evidence>
<keyword evidence="4 7" id="KW-0067">ATP-binding</keyword>
<feature type="active site" description="Charge relay system" evidence="7">
    <location>
        <position position="79"/>
    </location>
</feature>
<feature type="domain" description="Amidase" evidence="8">
    <location>
        <begin position="24"/>
        <end position="463"/>
    </location>
</feature>
<feature type="active site" description="Charge relay system" evidence="7">
    <location>
        <position position="154"/>
    </location>
</feature>
<dbReference type="PANTHER" id="PTHR11895:SF151">
    <property type="entry name" value="GLUTAMYL-TRNA(GLN) AMIDOTRANSFERASE SUBUNIT A"/>
    <property type="match status" value="1"/>
</dbReference>
<dbReference type="InterPro" id="IPR036928">
    <property type="entry name" value="AS_sf"/>
</dbReference>
<dbReference type="GO" id="GO:0030956">
    <property type="term" value="C:glutamyl-tRNA(Gln) amidotransferase complex"/>
    <property type="evidence" value="ECO:0007669"/>
    <property type="project" value="InterPro"/>
</dbReference>
<evidence type="ECO:0000256" key="2">
    <source>
        <dbReference type="ARBA" id="ARBA00022598"/>
    </source>
</evidence>
<comment type="catalytic activity">
    <reaction evidence="6 7">
        <text>L-glutamyl-tRNA(Gln) + L-glutamine + ATP + H2O = L-glutaminyl-tRNA(Gln) + L-glutamate + ADP + phosphate + H(+)</text>
        <dbReference type="Rhea" id="RHEA:17521"/>
        <dbReference type="Rhea" id="RHEA-COMP:9681"/>
        <dbReference type="Rhea" id="RHEA-COMP:9684"/>
        <dbReference type="ChEBI" id="CHEBI:15377"/>
        <dbReference type="ChEBI" id="CHEBI:15378"/>
        <dbReference type="ChEBI" id="CHEBI:29985"/>
        <dbReference type="ChEBI" id="CHEBI:30616"/>
        <dbReference type="ChEBI" id="CHEBI:43474"/>
        <dbReference type="ChEBI" id="CHEBI:58359"/>
        <dbReference type="ChEBI" id="CHEBI:78520"/>
        <dbReference type="ChEBI" id="CHEBI:78521"/>
        <dbReference type="ChEBI" id="CHEBI:456216"/>
        <dbReference type="EC" id="6.3.5.7"/>
    </reaction>
</comment>
<feature type="active site" description="Acyl-ester intermediate" evidence="7">
    <location>
        <position position="178"/>
    </location>
</feature>
<evidence type="ECO:0000256" key="6">
    <source>
        <dbReference type="ARBA" id="ARBA00047407"/>
    </source>
</evidence>
<keyword evidence="2 7" id="KW-0436">Ligase</keyword>
<keyword evidence="9" id="KW-0808">Transferase</keyword>
<name>A0A2G9YUV5_9BACT</name>